<evidence type="ECO:0000256" key="2">
    <source>
        <dbReference type="ARBA" id="ARBA00023125"/>
    </source>
</evidence>
<accession>A0ABN2AYC5</accession>
<evidence type="ECO:0000259" key="4">
    <source>
        <dbReference type="PROSITE" id="PS50043"/>
    </source>
</evidence>
<dbReference type="Gene3D" id="3.30.450.40">
    <property type="match status" value="1"/>
</dbReference>
<dbReference type="InterPro" id="IPR029016">
    <property type="entry name" value="GAF-like_dom_sf"/>
</dbReference>
<dbReference type="PROSITE" id="PS50043">
    <property type="entry name" value="HTH_LUXR_2"/>
    <property type="match status" value="1"/>
</dbReference>
<dbReference type="Proteomes" id="UP001500842">
    <property type="component" value="Unassembled WGS sequence"/>
</dbReference>
<dbReference type="PANTHER" id="PTHR44688">
    <property type="entry name" value="DNA-BINDING TRANSCRIPTIONAL ACTIVATOR DEVR_DOSR"/>
    <property type="match status" value="1"/>
</dbReference>
<name>A0ABN2AYC5_9ACTN</name>
<comment type="caution">
    <text evidence="5">The sequence shown here is derived from an EMBL/GenBank/DDBJ whole genome shotgun (WGS) entry which is preliminary data.</text>
</comment>
<dbReference type="CDD" id="cd06170">
    <property type="entry name" value="LuxR_C_like"/>
    <property type="match status" value="1"/>
</dbReference>
<dbReference type="RefSeq" id="WP_181411066.1">
    <property type="nucleotide sequence ID" value="NZ_BAAAOR010000026.1"/>
</dbReference>
<dbReference type="EMBL" id="BAAAOR010000026">
    <property type="protein sequence ID" value="GAA1530196.1"/>
    <property type="molecule type" value="Genomic_DNA"/>
</dbReference>
<dbReference type="SMART" id="SM00065">
    <property type="entry name" value="GAF"/>
    <property type="match status" value="1"/>
</dbReference>
<evidence type="ECO:0000313" key="6">
    <source>
        <dbReference type="Proteomes" id="UP001500842"/>
    </source>
</evidence>
<keyword evidence="6" id="KW-1185">Reference proteome</keyword>
<evidence type="ECO:0000256" key="1">
    <source>
        <dbReference type="ARBA" id="ARBA00023015"/>
    </source>
</evidence>
<feature type="domain" description="HTH luxR-type" evidence="4">
    <location>
        <begin position="331"/>
        <end position="396"/>
    </location>
</feature>
<reference evidence="5 6" key="1">
    <citation type="journal article" date="2019" name="Int. J. Syst. Evol. Microbiol.">
        <title>The Global Catalogue of Microorganisms (GCM) 10K type strain sequencing project: providing services to taxonomists for standard genome sequencing and annotation.</title>
        <authorList>
            <consortium name="The Broad Institute Genomics Platform"/>
            <consortium name="The Broad Institute Genome Sequencing Center for Infectious Disease"/>
            <person name="Wu L."/>
            <person name="Ma J."/>
        </authorList>
    </citation>
    <scope>NUCLEOTIDE SEQUENCE [LARGE SCALE GENOMIC DNA]</scope>
    <source>
        <strain evidence="5 6">JCM 14942</strain>
    </source>
</reference>
<dbReference type="InterPro" id="IPR036388">
    <property type="entry name" value="WH-like_DNA-bd_sf"/>
</dbReference>
<dbReference type="InterPro" id="IPR003018">
    <property type="entry name" value="GAF"/>
</dbReference>
<dbReference type="Pfam" id="PF00196">
    <property type="entry name" value="GerE"/>
    <property type="match status" value="1"/>
</dbReference>
<organism evidence="5 6">
    <name type="scientific">Nocardioides humi</name>
    <dbReference type="NCBI Taxonomy" id="449461"/>
    <lineage>
        <taxon>Bacteria</taxon>
        <taxon>Bacillati</taxon>
        <taxon>Actinomycetota</taxon>
        <taxon>Actinomycetes</taxon>
        <taxon>Propionibacteriales</taxon>
        <taxon>Nocardioidaceae</taxon>
        <taxon>Nocardioides</taxon>
    </lineage>
</organism>
<protein>
    <recommendedName>
        <fullName evidence="4">HTH luxR-type domain-containing protein</fullName>
    </recommendedName>
</protein>
<dbReference type="PANTHER" id="PTHR44688:SF16">
    <property type="entry name" value="DNA-BINDING TRANSCRIPTIONAL ACTIVATOR DEVR_DOSR"/>
    <property type="match status" value="1"/>
</dbReference>
<gene>
    <name evidence="5" type="ORF">GCM10009788_37020</name>
</gene>
<dbReference type="InterPro" id="IPR016032">
    <property type="entry name" value="Sig_transdc_resp-reg_C-effctor"/>
</dbReference>
<sequence>MESGSAASARRRAALAERGREAHAAAVGLLWELGVFDRDDYADEVGQPPSPELRTLDGQLAILGGIMRECLVDPDRVARPKEVADVSQVLHEIHAVRFGIHDHLGHERLRRLDRLDQGLGTLRRMTDQDQLLETVCEAAADAGGFERVMLSRVDGDTWRPWRSWASSMGEAELAFRDWIRAVPTIELSQMLLESELVQRREPAIVLRAADDPRVYEPMARASGLVSYVAAPILSGDRVIGLLHADNQGTEMVDLDRDILWFFAIGFAQIFERAVLLGRLREQRVQVMEAMRSVEAVLDELATSTIDLVTRDEATAVGVSRPVRPVVEVERPRVLEEVLTGRELEVLALMATGATNERIAQRLVIATGTVKSHVKQILRKLRVENRAEAISQYLRLTIGARED</sequence>
<keyword evidence="3" id="KW-0804">Transcription</keyword>
<evidence type="ECO:0000313" key="5">
    <source>
        <dbReference type="EMBL" id="GAA1530196.1"/>
    </source>
</evidence>
<dbReference type="InterPro" id="IPR000792">
    <property type="entry name" value="Tscrpt_reg_LuxR_C"/>
</dbReference>
<keyword evidence="1" id="KW-0805">Transcription regulation</keyword>
<dbReference type="Gene3D" id="1.10.10.10">
    <property type="entry name" value="Winged helix-like DNA-binding domain superfamily/Winged helix DNA-binding domain"/>
    <property type="match status" value="1"/>
</dbReference>
<dbReference type="PRINTS" id="PR00038">
    <property type="entry name" value="HTHLUXR"/>
</dbReference>
<proteinExistence type="predicted"/>
<dbReference type="SMART" id="SM00421">
    <property type="entry name" value="HTH_LUXR"/>
    <property type="match status" value="1"/>
</dbReference>
<evidence type="ECO:0000256" key="3">
    <source>
        <dbReference type="ARBA" id="ARBA00023163"/>
    </source>
</evidence>
<dbReference type="SUPFAM" id="SSF46894">
    <property type="entry name" value="C-terminal effector domain of the bipartite response regulators"/>
    <property type="match status" value="1"/>
</dbReference>
<keyword evidence="2" id="KW-0238">DNA-binding</keyword>
<dbReference type="Pfam" id="PF01590">
    <property type="entry name" value="GAF"/>
    <property type="match status" value="1"/>
</dbReference>
<dbReference type="SUPFAM" id="SSF55781">
    <property type="entry name" value="GAF domain-like"/>
    <property type="match status" value="1"/>
</dbReference>